<dbReference type="AlphaFoldDB" id="A0A9J6F3A9"/>
<protein>
    <submittedName>
        <fullName evidence="1">Uncharacterized protein</fullName>
    </submittedName>
</protein>
<reference evidence="1" key="2">
    <citation type="submission" date="2021-09" db="EMBL/GenBank/DDBJ databases">
        <authorList>
            <person name="Jia N."/>
            <person name="Wang J."/>
            <person name="Shi W."/>
            <person name="Du L."/>
            <person name="Sun Y."/>
            <person name="Zhan W."/>
            <person name="Jiang J."/>
            <person name="Wang Q."/>
            <person name="Zhang B."/>
            <person name="Ji P."/>
            <person name="Sakyi L.B."/>
            <person name="Cui X."/>
            <person name="Yuan T."/>
            <person name="Jiang B."/>
            <person name="Yang W."/>
            <person name="Lam T.T.-Y."/>
            <person name="Chang Q."/>
            <person name="Ding S."/>
            <person name="Wang X."/>
            <person name="Zhu J."/>
            <person name="Ruan X."/>
            <person name="Zhao L."/>
            <person name="Wei J."/>
            <person name="Que T."/>
            <person name="Du C."/>
            <person name="Cheng J."/>
            <person name="Dai P."/>
            <person name="Han X."/>
            <person name="Huang E."/>
            <person name="Gao Y."/>
            <person name="Liu J."/>
            <person name="Shao H."/>
            <person name="Ye R."/>
            <person name="Li L."/>
            <person name="Wei W."/>
            <person name="Wang X."/>
            <person name="Wang C."/>
            <person name="Huo Q."/>
            <person name="Li W."/>
            <person name="Guo W."/>
            <person name="Chen H."/>
            <person name="Chen S."/>
            <person name="Zhou L."/>
            <person name="Zhou L."/>
            <person name="Ni X."/>
            <person name="Tian J."/>
            <person name="Zhou Y."/>
            <person name="Sheng Y."/>
            <person name="Liu T."/>
            <person name="Pan Y."/>
            <person name="Xia L."/>
            <person name="Li J."/>
            <person name="Zhao F."/>
            <person name="Cao W."/>
        </authorList>
    </citation>
    <scope>NUCLEOTIDE SEQUENCE</scope>
    <source>
        <strain evidence="1">Rmic-2018</strain>
        <tissue evidence="1">Larvae</tissue>
    </source>
</reference>
<evidence type="ECO:0000313" key="1">
    <source>
        <dbReference type="EMBL" id="KAH8041028.1"/>
    </source>
</evidence>
<reference evidence="1" key="1">
    <citation type="journal article" date="2020" name="Cell">
        <title>Large-Scale Comparative Analyses of Tick Genomes Elucidate Their Genetic Diversity and Vector Capacities.</title>
        <authorList>
            <consortium name="Tick Genome and Microbiome Consortium (TIGMIC)"/>
            <person name="Jia N."/>
            <person name="Wang J."/>
            <person name="Shi W."/>
            <person name="Du L."/>
            <person name="Sun Y."/>
            <person name="Zhan W."/>
            <person name="Jiang J.F."/>
            <person name="Wang Q."/>
            <person name="Zhang B."/>
            <person name="Ji P."/>
            <person name="Bell-Sakyi L."/>
            <person name="Cui X.M."/>
            <person name="Yuan T.T."/>
            <person name="Jiang B.G."/>
            <person name="Yang W.F."/>
            <person name="Lam T.T."/>
            <person name="Chang Q.C."/>
            <person name="Ding S.J."/>
            <person name="Wang X.J."/>
            <person name="Zhu J.G."/>
            <person name="Ruan X.D."/>
            <person name="Zhao L."/>
            <person name="Wei J.T."/>
            <person name="Ye R.Z."/>
            <person name="Que T.C."/>
            <person name="Du C.H."/>
            <person name="Zhou Y.H."/>
            <person name="Cheng J.X."/>
            <person name="Dai P.F."/>
            <person name="Guo W.B."/>
            <person name="Han X.H."/>
            <person name="Huang E.J."/>
            <person name="Li L.F."/>
            <person name="Wei W."/>
            <person name="Gao Y.C."/>
            <person name="Liu J.Z."/>
            <person name="Shao H.Z."/>
            <person name="Wang X."/>
            <person name="Wang C.C."/>
            <person name="Yang T.C."/>
            <person name="Huo Q.B."/>
            <person name="Li W."/>
            <person name="Chen H.Y."/>
            <person name="Chen S.E."/>
            <person name="Zhou L.G."/>
            <person name="Ni X.B."/>
            <person name="Tian J.H."/>
            <person name="Sheng Y."/>
            <person name="Liu T."/>
            <person name="Pan Y.S."/>
            <person name="Xia L.Y."/>
            <person name="Li J."/>
            <person name="Zhao F."/>
            <person name="Cao W.C."/>
        </authorList>
    </citation>
    <scope>NUCLEOTIDE SEQUENCE</scope>
    <source>
        <strain evidence="1">Rmic-2018</strain>
    </source>
</reference>
<sequence>MTTHQKGAAVAKSGRSLPNNLQLLQQQRVRRNAAPATYWSIEACLYRKIKKGLSVSLPRLAAMATAHNIYSLLTCTSFLPDSLRPSGSFVPEWQRAPIFLDSAVDVDGGALAPQYDSPHGGYDVDVTQQLPESSNLLELDVEHVVNEEDCTKELHAGTLVNNGVATLRSTRTEGRTSGRWVDVALVDHHCAVPGPEANYGASSITDTRQRASF</sequence>
<gene>
    <name evidence="1" type="ORF">HPB51_013688</name>
</gene>
<proteinExistence type="predicted"/>
<evidence type="ECO:0000313" key="2">
    <source>
        <dbReference type="Proteomes" id="UP000821866"/>
    </source>
</evidence>
<name>A0A9J6F3A9_RHIMP</name>
<organism evidence="1 2">
    <name type="scientific">Rhipicephalus microplus</name>
    <name type="common">Cattle tick</name>
    <name type="synonym">Boophilus microplus</name>
    <dbReference type="NCBI Taxonomy" id="6941"/>
    <lineage>
        <taxon>Eukaryota</taxon>
        <taxon>Metazoa</taxon>
        <taxon>Ecdysozoa</taxon>
        <taxon>Arthropoda</taxon>
        <taxon>Chelicerata</taxon>
        <taxon>Arachnida</taxon>
        <taxon>Acari</taxon>
        <taxon>Parasitiformes</taxon>
        <taxon>Ixodida</taxon>
        <taxon>Ixodoidea</taxon>
        <taxon>Ixodidae</taxon>
        <taxon>Rhipicephalinae</taxon>
        <taxon>Rhipicephalus</taxon>
        <taxon>Boophilus</taxon>
    </lineage>
</organism>
<comment type="caution">
    <text evidence="1">The sequence shown here is derived from an EMBL/GenBank/DDBJ whole genome shotgun (WGS) entry which is preliminary data.</text>
</comment>
<dbReference type="Proteomes" id="UP000821866">
    <property type="component" value="Chromosome 1"/>
</dbReference>
<dbReference type="EMBL" id="JABSTU010000001">
    <property type="protein sequence ID" value="KAH8041028.1"/>
    <property type="molecule type" value="Genomic_DNA"/>
</dbReference>
<accession>A0A9J6F3A9</accession>
<keyword evidence="2" id="KW-1185">Reference proteome</keyword>